<feature type="region of interest" description="Disordered" evidence="1">
    <location>
        <begin position="19"/>
        <end position="139"/>
    </location>
</feature>
<dbReference type="GeneID" id="66052086"/>
<dbReference type="RefSeq" id="XP_042928596.1">
    <property type="nucleotide sequence ID" value="XM_043058682.1"/>
</dbReference>
<name>A0A2K3E6W9_CHLRE</name>
<feature type="compositionally biased region" description="Low complexity" evidence="1">
    <location>
        <begin position="152"/>
        <end position="163"/>
    </location>
</feature>
<organism evidence="2 3">
    <name type="scientific">Chlamydomonas reinhardtii</name>
    <name type="common">Chlamydomonas smithii</name>
    <dbReference type="NCBI Taxonomy" id="3055"/>
    <lineage>
        <taxon>Eukaryota</taxon>
        <taxon>Viridiplantae</taxon>
        <taxon>Chlorophyta</taxon>
        <taxon>core chlorophytes</taxon>
        <taxon>Chlorophyceae</taxon>
        <taxon>CS clade</taxon>
        <taxon>Chlamydomonadales</taxon>
        <taxon>Chlamydomonadaceae</taxon>
        <taxon>Chlamydomonas</taxon>
    </lineage>
</organism>
<dbReference type="KEGG" id="cre:CHLRE_01g033750v5"/>
<dbReference type="AlphaFoldDB" id="A0A2K3E6W9"/>
<dbReference type="Gramene" id="PNW88538">
    <property type="protein sequence ID" value="PNW88538"/>
    <property type="gene ID" value="CHLRE_01g033750v5"/>
</dbReference>
<feature type="compositionally biased region" description="Low complexity" evidence="1">
    <location>
        <begin position="28"/>
        <end position="65"/>
    </location>
</feature>
<dbReference type="Proteomes" id="UP000006906">
    <property type="component" value="Chromosome 1"/>
</dbReference>
<dbReference type="EMBL" id="CM008962">
    <property type="protein sequence ID" value="PNW88538.1"/>
    <property type="molecule type" value="Genomic_DNA"/>
</dbReference>
<feature type="compositionally biased region" description="Acidic residues" evidence="1">
    <location>
        <begin position="319"/>
        <end position="343"/>
    </location>
</feature>
<proteinExistence type="predicted"/>
<evidence type="ECO:0000313" key="2">
    <source>
        <dbReference type="EMBL" id="PNW88538.1"/>
    </source>
</evidence>
<feature type="region of interest" description="Disordered" evidence="1">
    <location>
        <begin position="151"/>
        <end position="213"/>
    </location>
</feature>
<feature type="compositionally biased region" description="Low complexity" evidence="1">
    <location>
        <begin position="267"/>
        <end position="296"/>
    </location>
</feature>
<feature type="compositionally biased region" description="Low complexity" evidence="1">
    <location>
        <begin position="105"/>
        <end position="135"/>
    </location>
</feature>
<accession>A0A2K3E6W9</accession>
<gene>
    <name evidence="2" type="ORF">CHLRE_01g033750v5</name>
</gene>
<evidence type="ECO:0000313" key="3">
    <source>
        <dbReference type="Proteomes" id="UP000006906"/>
    </source>
</evidence>
<keyword evidence="3" id="KW-1185">Reference proteome</keyword>
<dbReference type="InParanoid" id="A0A2K3E6W9"/>
<feature type="region of interest" description="Disordered" evidence="1">
    <location>
        <begin position="234"/>
        <end position="375"/>
    </location>
</feature>
<reference evidence="2 3" key="1">
    <citation type="journal article" date="2007" name="Science">
        <title>The Chlamydomonas genome reveals the evolution of key animal and plant functions.</title>
        <authorList>
            <person name="Merchant S.S."/>
            <person name="Prochnik S.E."/>
            <person name="Vallon O."/>
            <person name="Harris E.H."/>
            <person name="Karpowicz S.J."/>
            <person name="Witman G.B."/>
            <person name="Terry A."/>
            <person name="Salamov A."/>
            <person name="Fritz-Laylin L.K."/>
            <person name="Marechal-Drouard L."/>
            <person name="Marshall W.F."/>
            <person name="Qu L.H."/>
            <person name="Nelson D.R."/>
            <person name="Sanderfoot A.A."/>
            <person name="Spalding M.H."/>
            <person name="Kapitonov V.V."/>
            <person name="Ren Q."/>
            <person name="Ferris P."/>
            <person name="Lindquist E."/>
            <person name="Shapiro H."/>
            <person name="Lucas S.M."/>
            <person name="Grimwood J."/>
            <person name="Schmutz J."/>
            <person name="Cardol P."/>
            <person name="Cerutti H."/>
            <person name="Chanfreau G."/>
            <person name="Chen C.L."/>
            <person name="Cognat V."/>
            <person name="Croft M.T."/>
            <person name="Dent R."/>
            <person name="Dutcher S."/>
            <person name="Fernandez E."/>
            <person name="Fukuzawa H."/>
            <person name="Gonzalez-Ballester D."/>
            <person name="Gonzalez-Halphen D."/>
            <person name="Hallmann A."/>
            <person name="Hanikenne M."/>
            <person name="Hippler M."/>
            <person name="Inwood W."/>
            <person name="Jabbari K."/>
            <person name="Kalanon M."/>
            <person name="Kuras R."/>
            <person name="Lefebvre P.A."/>
            <person name="Lemaire S.D."/>
            <person name="Lobanov A.V."/>
            <person name="Lohr M."/>
            <person name="Manuell A."/>
            <person name="Meier I."/>
            <person name="Mets L."/>
            <person name="Mittag M."/>
            <person name="Mittelmeier T."/>
            <person name="Moroney J.V."/>
            <person name="Moseley J."/>
            <person name="Napoli C."/>
            <person name="Nedelcu A.M."/>
            <person name="Niyogi K."/>
            <person name="Novoselov S.V."/>
            <person name="Paulsen I.T."/>
            <person name="Pazour G."/>
            <person name="Purton S."/>
            <person name="Ral J.P."/>
            <person name="Riano-Pachon D.M."/>
            <person name="Riekhof W."/>
            <person name="Rymarquis L."/>
            <person name="Schroda M."/>
            <person name="Stern D."/>
            <person name="Umen J."/>
            <person name="Willows R."/>
            <person name="Wilson N."/>
            <person name="Zimmer S.L."/>
            <person name="Allmer J."/>
            <person name="Balk J."/>
            <person name="Bisova K."/>
            <person name="Chen C.J."/>
            <person name="Elias M."/>
            <person name="Gendler K."/>
            <person name="Hauser C."/>
            <person name="Lamb M.R."/>
            <person name="Ledford H."/>
            <person name="Long J.C."/>
            <person name="Minagawa J."/>
            <person name="Page M.D."/>
            <person name="Pan J."/>
            <person name="Pootakham W."/>
            <person name="Roje S."/>
            <person name="Rose A."/>
            <person name="Stahlberg E."/>
            <person name="Terauchi A.M."/>
            <person name="Yang P."/>
            <person name="Ball S."/>
            <person name="Bowler C."/>
            <person name="Dieckmann C.L."/>
            <person name="Gladyshev V.N."/>
            <person name="Green P."/>
            <person name="Jorgensen R."/>
            <person name="Mayfield S."/>
            <person name="Mueller-Roeber B."/>
            <person name="Rajamani S."/>
            <person name="Sayre R.T."/>
            <person name="Brokstein P."/>
            <person name="Dubchak I."/>
            <person name="Goodstein D."/>
            <person name="Hornick L."/>
            <person name="Huang Y.W."/>
            <person name="Jhaveri J."/>
            <person name="Luo Y."/>
            <person name="Martinez D."/>
            <person name="Ngau W.C."/>
            <person name="Otillar B."/>
            <person name="Poliakov A."/>
            <person name="Porter A."/>
            <person name="Szajkowski L."/>
            <person name="Werner G."/>
            <person name="Zhou K."/>
            <person name="Grigoriev I.V."/>
            <person name="Rokhsar D.S."/>
            <person name="Grossman A.R."/>
        </authorList>
    </citation>
    <scope>NUCLEOTIDE SEQUENCE [LARGE SCALE GENOMIC DNA]</scope>
    <source>
        <strain evidence="3">CC-503</strain>
    </source>
</reference>
<protein>
    <submittedName>
        <fullName evidence="2">Uncharacterized protein</fullName>
    </submittedName>
</protein>
<evidence type="ECO:0000256" key="1">
    <source>
        <dbReference type="SAM" id="MobiDB-lite"/>
    </source>
</evidence>
<sequence length="459" mass="48140">MAARDEDGPQSPLAELLQGELARDDGYSRTSTISFRSSPSSLGPVAAWVSSRASSAPSPPVLSKVMSPQEAGAGSPGFAARLPMLRLPRPSEGGSSISATAPPALGSSGACSSHSSLFGSSSRESLSSSSSRGSLQPCASRRRLLLEPVSEDGTAAAATDALLPTSPFGITTSSRTAPRLPGLLSSEPGAPAELRPPTPRDSGWVPLPAQPLRPSQLQPAMAWMGRRKTVSFDTRAPAAITPPSSSPSSSLRGMGWPRALALSHLAQQHGGSSSMSLHGGSQQQVSVAAARNSVAATRSEPGRPTGDAAVAGVQRFEESEGEAVEEEEDGEEDEGEEDEEEEERGQNGADRSMGGVAAAPGAVNDQHDGGDEDDDGVCIEFASSVARRRYQRVDSLAAALARMRRRNTPGSEGWPQRRQELKMRLLTLRREGDPLGVVETLRDVRKLPFPARIGTSWLN</sequence>